<keyword evidence="1" id="KW-1133">Transmembrane helix</keyword>
<evidence type="ECO:0000256" key="1">
    <source>
        <dbReference type="SAM" id="Phobius"/>
    </source>
</evidence>
<evidence type="ECO:0000313" key="2">
    <source>
        <dbReference type="EMBL" id="PJA89936.1"/>
    </source>
</evidence>
<gene>
    <name evidence="2" type="ORF">CO137_01605</name>
</gene>
<name>A0A2M7Z705_9BACT</name>
<evidence type="ECO:0000313" key="3">
    <source>
        <dbReference type="Proteomes" id="UP000230843"/>
    </source>
</evidence>
<accession>A0A2M7Z705</accession>
<organism evidence="2 3">
    <name type="scientific">Candidatus Magasanikbacteria bacterium CG_4_9_14_3_um_filter_32_9</name>
    <dbReference type="NCBI Taxonomy" id="1974644"/>
    <lineage>
        <taxon>Bacteria</taxon>
        <taxon>Candidatus Magasanikiibacteriota</taxon>
    </lineage>
</organism>
<reference evidence="3" key="1">
    <citation type="submission" date="2017-09" db="EMBL/GenBank/DDBJ databases">
        <title>Depth-based differentiation of microbial function through sediment-hosted aquifers and enrichment of novel symbionts in the deep terrestrial subsurface.</title>
        <authorList>
            <person name="Probst A.J."/>
            <person name="Ladd B."/>
            <person name="Jarett J.K."/>
            <person name="Geller-Mcgrath D.E."/>
            <person name="Sieber C.M.K."/>
            <person name="Emerson J.B."/>
            <person name="Anantharaman K."/>
            <person name="Thomas B.C."/>
            <person name="Malmstrom R."/>
            <person name="Stieglmeier M."/>
            <person name="Klingl A."/>
            <person name="Woyke T."/>
            <person name="Ryan C.M."/>
            <person name="Banfield J.F."/>
        </authorList>
    </citation>
    <scope>NUCLEOTIDE SEQUENCE [LARGE SCALE GENOMIC DNA]</scope>
</reference>
<comment type="caution">
    <text evidence="2">The sequence shown here is derived from an EMBL/GenBank/DDBJ whole genome shotgun (WGS) entry which is preliminary data.</text>
</comment>
<dbReference type="AlphaFoldDB" id="A0A2M7Z705"/>
<keyword evidence="1" id="KW-0812">Transmembrane</keyword>
<feature type="transmembrane region" description="Helical" evidence="1">
    <location>
        <begin position="12"/>
        <end position="36"/>
    </location>
</feature>
<dbReference type="EMBL" id="PFVJ01000036">
    <property type="protein sequence ID" value="PJA89936.1"/>
    <property type="molecule type" value="Genomic_DNA"/>
</dbReference>
<sequence length="178" mass="19304">MKKACRATNGFSLVEIVLAGALFTVLVTTMAGALIYSKDTTASTGDNSRAVLLAEEAVEALKNIKDADFAQLTDGTHGLQLTNEWNLTGSSDITDNFFTRSIEIASVDTDRKIATTTIVWNPREGVTSTYELGVRLTNWRAQNTSTTSTPDNEATYLDVNTSTSYLSNNDTRIYGTTV</sequence>
<evidence type="ECO:0008006" key="4">
    <source>
        <dbReference type="Google" id="ProtNLM"/>
    </source>
</evidence>
<feature type="non-terminal residue" evidence="2">
    <location>
        <position position="178"/>
    </location>
</feature>
<dbReference type="Proteomes" id="UP000230843">
    <property type="component" value="Unassembled WGS sequence"/>
</dbReference>
<protein>
    <recommendedName>
        <fullName evidence="4">Prepilin-type N-terminal cleavage/methylation domain-containing protein</fullName>
    </recommendedName>
</protein>
<keyword evidence="1" id="KW-0472">Membrane</keyword>
<proteinExistence type="predicted"/>